<keyword evidence="1" id="KW-0812">Transmembrane</keyword>
<accession>A0A7D6VFR1</accession>
<keyword evidence="3" id="KW-1185">Reference proteome</keyword>
<feature type="transmembrane region" description="Helical" evidence="1">
    <location>
        <begin position="184"/>
        <end position="212"/>
    </location>
</feature>
<evidence type="ECO:0000313" key="2">
    <source>
        <dbReference type="EMBL" id="QLY33402.1"/>
    </source>
</evidence>
<feature type="transmembrane region" description="Helical" evidence="1">
    <location>
        <begin position="224"/>
        <end position="248"/>
    </location>
</feature>
<keyword evidence="1" id="KW-1133">Transmembrane helix</keyword>
<proteinExistence type="predicted"/>
<sequence>MITAITFTPALDLASGKLEGNRRGVGTAGVWLLHALLPSTGMAQETVVEVSTWTALHPLTDWIGTGIFHTAVDYTPTGSGDTATQWIAVCTLLLVSLVVATVWSVLDRRRPAYVRLYEWFRLVLRMALASALLLYGMVKLLPSQMAFSLERLVEPFGDMSPMMTLWAQTAGSERYEMALGAAEITAGLLLIVPLTAGLGAVLSFIVALQVLLLNLTYDVPVKLFSFQLLAFATVLAAPEILRIVKASIGHALAPRTPEPLLTTPHGNRIMLAGQLILGLWLLVTAANEGHEAWQTYGNARPQSPLYGIWNVTDFTLSGQQLPALTDFTDTPANSPATPQRFRRHLPRLPLDPAHPLLPLNHPGYTEISIKFPSRSRQ</sequence>
<feature type="transmembrane region" description="Helical" evidence="1">
    <location>
        <begin position="118"/>
        <end position="138"/>
    </location>
</feature>
<dbReference type="KEGG" id="nhu:H0264_15250"/>
<organism evidence="2 3">
    <name type="scientific">Nocardia huaxiensis</name>
    <dbReference type="NCBI Taxonomy" id="2755382"/>
    <lineage>
        <taxon>Bacteria</taxon>
        <taxon>Bacillati</taxon>
        <taxon>Actinomycetota</taxon>
        <taxon>Actinomycetes</taxon>
        <taxon>Mycobacteriales</taxon>
        <taxon>Nocardiaceae</taxon>
        <taxon>Nocardia</taxon>
    </lineage>
</organism>
<evidence type="ECO:0008006" key="4">
    <source>
        <dbReference type="Google" id="ProtNLM"/>
    </source>
</evidence>
<dbReference type="EMBL" id="CP059399">
    <property type="protein sequence ID" value="QLY33402.1"/>
    <property type="molecule type" value="Genomic_DNA"/>
</dbReference>
<dbReference type="RefSeq" id="WP_181584566.1">
    <property type="nucleotide sequence ID" value="NZ_CP059399.1"/>
</dbReference>
<keyword evidence="1" id="KW-0472">Membrane</keyword>
<feature type="transmembrane region" description="Helical" evidence="1">
    <location>
        <begin position="86"/>
        <end position="106"/>
    </location>
</feature>
<name>A0A7D6VFR1_9NOCA</name>
<dbReference type="AlphaFoldDB" id="A0A7D6VFR1"/>
<reference evidence="2 3" key="1">
    <citation type="submission" date="2020-07" db="EMBL/GenBank/DDBJ databases">
        <authorList>
            <person name="Zhuang K."/>
            <person name="Ran Y."/>
        </authorList>
    </citation>
    <scope>NUCLEOTIDE SEQUENCE [LARGE SCALE GENOMIC DNA]</scope>
    <source>
        <strain evidence="2 3">WCH-YHL-001</strain>
    </source>
</reference>
<evidence type="ECO:0000313" key="3">
    <source>
        <dbReference type="Proteomes" id="UP000515512"/>
    </source>
</evidence>
<gene>
    <name evidence="2" type="ORF">H0264_15250</name>
</gene>
<dbReference type="Proteomes" id="UP000515512">
    <property type="component" value="Chromosome"/>
</dbReference>
<protein>
    <recommendedName>
        <fullName evidence="4">DoxX family protein</fullName>
    </recommendedName>
</protein>
<evidence type="ECO:0000256" key="1">
    <source>
        <dbReference type="SAM" id="Phobius"/>
    </source>
</evidence>